<dbReference type="AlphaFoldDB" id="A0A7U2I615"/>
<dbReference type="InterPro" id="IPR010730">
    <property type="entry name" value="HET"/>
</dbReference>
<keyword evidence="4" id="KW-1185">Reference proteome</keyword>
<dbReference type="EMBL" id="CP069036">
    <property type="protein sequence ID" value="QRD03125.1"/>
    <property type="molecule type" value="Genomic_DNA"/>
</dbReference>
<feature type="domain" description="Heterokaryon incompatibility" evidence="2">
    <location>
        <begin position="277"/>
        <end position="422"/>
    </location>
</feature>
<dbReference type="PANTHER" id="PTHR33112:SF12">
    <property type="entry name" value="HETEROKARYON INCOMPATIBILITY DOMAIN-CONTAINING PROTEIN"/>
    <property type="match status" value="1"/>
</dbReference>
<dbReference type="RefSeq" id="XP_001804309.1">
    <property type="nucleotide sequence ID" value="XM_001804257.1"/>
</dbReference>
<dbReference type="KEGG" id="pno:SNOG_14112"/>
<accession>A0A7U2I615</accession>
<evidence type="ECO:0000313" key="3">
    <source>
        <dbReference type="EMBL" id="QRD03125.1"/>
    </source>
</evidence>
<evidence type="ECO:0000256" key="1">
    <source>
        <dbReference type="SAM" id="MobiDB-lite"/>
    </source>
</evidence>
<dbReference type="Proteomes" id="UP000663193">
    <property type="component" value="Chromosome 14"/>
</dbReference>
<dbReference type="OrthoDB" id="5135333at2759"/>
<proteinExistence type="predicted"/>
<reference evidence="4" key="1">
    <citation type="journal article" date="2021" name="BMC Genomics">
        <title>Chromosome-level genome assembly and manually-curated proteome of model necrotroph Parastagonospora nodorum Sn15 reveals a genome-wide trove of candidate effector homologs, and redundancy of virulence-related functions within an accessory chromosome.</title>
        <authorList>
            <person name="Bertazzoni S."/>
            <person name="Jones D.A.B."/>
            <person name="Phan H.T."/>
            <person name="Tan K.-C."/>
            <person name="Hane J.K."/>
        </authorList>
    </citation>
    <scope>NUCLEOTIDE SEQUENCE [LARGE SCALE GENOMIC DNA]</scope>
    <source>
        <strain evidence="4">SN15 / ATCC MYA-4574 / FGSC 10173)</strain>
    </source>
</reference>
<gene>
    <name evidence="3" type="ORF">JI435_141120</name>
</gene>
<dbReference type="PANTHER" id="PTHR33112">
    <property type="entry name" value="DOMAIN PROTEIN, PUTATIVE-RELATED"/>
    <property type="match status" value="1"/>
</dbReference>
<feature type="region of interest" description="Disordered" evidence="1">
    <location>
        <begin position="212"/>
        <end position="231"/>
    </location>
</feature>
<dbReference type="VEuPathDB" id="FungiDB:JI435_141120"/>
<dbReference type="OMA" id="NPWNERI"/>
<organism evidence="3 4">
    <name type="scientific">Phaeosphaeria nodorum (strain SN15 / ATCC MYA-4574 / FGSC 10173)</name>
    <name type="common">Glume blotch fungus</name>
    <name type="synonym">Parastagonospora nodorum</name>
    <dbReference type="NCBI Taxonomy" id="321614"/>
    <lineage>
        <taxon>Eukaryota</taxon>
        <taxon>Fungi</taxon>
        <taxon>Dikarya</taxon>
        <taxon>Ascomycota</taxon>
        <taxon>Pezizomycotina</taxon>
        <taxon>Dothideomycetes</taxon>
        <taxon>Pleosporomycetidae</taxon>
        <taxon>Pleosporales</taxon>
        <taxon>Pleosporineae</taxon>
        <taxon>Phaeosphaeriaceae</taxon>
        <taxon>Parastagonospora</taxon>
    </lineage>
</organism>
<protein>
    <recommendedName>
        <fullName evidence="2">Heterokaryon incompatibility domain-containing protein</fullName>
    </recommendedName>
</protein>
<evidence type="ECO:0000313" key="4">
    <source>
        <dbReference type="Proteomes" id="UP000663193"/>
    </source>
</evidence>
<dbReference type="Pfam" id="PF06985">
    <property type="entry name" value="HET"/>
    <property type="match status" value="1"/>
</dbReference>
<name>A0A7U2I615_PHANO</name>
<feature type="region of interest" description="Disordered" evidence="1">
    <location>
        <begin position="641"/>
        <end position="662"/>
    </location>
</feature>
<sequence length="877" mass="99483">MAPDTPAPALSLIVTLRYKPPCSKCSDMLARWCAPATSPDEPTGDAPIWTWDMSALRASAMGCRCCRFLVDTAHAIPGVQCSDGDQVRIEPELIGSKHSTPYERAYQEWSNSKYYYSKEEDMVSQYMRYYRPILSLYQPLDNTDQGVHVKEMSNAQAYGLRAFNFILPAARKGSRAIEVTQDTEAFVGRAVGGTVDFNLVREWLGACTSTHEKQPCGEASSSSSPQDDCTSNYLDKHEERVTDPDGCRPKMMCVLHNFRLVDVEKKCVVRIHQPTEYAALSYVWGSAKRLLLTDSNQERLSTPGALSVDNEDVPQTFQDAFVIAENLSIRYLWIDALCICQNDADELKTHMDAMETVYSSAKLTIVSDTDSADTGIFGVSLPRKHPQATFTWAGTTYISARQTFGEALKSSPWESRAWCLQEKVFSKRLLVFTQSQVFYHCAASTWFEDTVMEPKANISGSIHMRERRHPQKKGLNSAGVRLNYTAYESHREHFGRNFWSLVRAYSRRQLSFESDVIRAFTGILSSIEPDFGYSVWGIPSKEFVRGLTWEHSFHRMDLRRQGFPSWSWTGWRSNAGVELHFKNCKRTDADLRVSRGRYRVDLNTTALVGPSVWTLDWYHCPNDSTNLFRLIDEPVSEAVPVQEKPLPAKSETSHPESSDEQVVATVRPEYILDAHCWRLAGHPRAKDESDEFRAQALGTWPQHMPLSQLTPDDKFHSKSQKLELSPLNHKPGVMPPLSHIIRFYTSIATVFIPADPDPDLSRAWDNSSASFDETRPLHKVCIPDSDEHIAVIDLDPAWQGLGRSHTAVYISRWCKSYAGEESAPTTRYSNSNEKLHILLLEDMEGWGEVKRRVQMLDIVDLADWRKAKPRWELVSLA</sequence>
<evidence type="ECO:0000259" key="2">
    <source>
        <dbReference type="Pfam" id="PF06985"/>
    </source>
</evidence>